<comment type="caution">
    <text evidence="7">The sequence shown here is derived from an EMBL/GenBank/DDBJ whole genome shotgun (WGS) entry which is preliminary data.</text>
</comment>
<keyword evidence="5 6" id="KW-0472">Membrane</keyword>
<evidence type="ECO:0000256" key="6">
    <source>
        <dbReference type="SAM" id="Phobius"/>
    </source>
</evidence>
<feature type="transmembrane region" description="Helical" evidence="6">
    <location>
        <begin position="94"/>
        <end position="114"/>
    </location>
</feature>
<comment type="subcellular location">
    <subcellularLocation>
        <location evidence="1">Cell membrane</location>
        <topology evidence="1">Multi-pass membrane protein</topology>
    </subcellularLocation>
</comment>
<feature type="transmembrane region" description="Helical" evidence="6">
    <location>
        <begin position="62"/>
        <end position="82"/>
    </location>
</feature>
<dbReference type="Proteomes" id="UP000484381">
    <property type="component" value="Unassembled WGS sequence"/>
</dbReference>
<name>A0A7X1NEW4_9BURK</name>
<sequence>MKALCGASGRRTMRSADMHLSLRSTRPNAVVSGDVAVVCTFATLIAFQGIGELLARIMRVPIPGPVIGMVLLTALLATAPSVGHRLEKPALGLLNHLSLLFIPAGAGVVGLSGALNGQLIAILLAIVVSTALSVAVTGIVTCALLQRRNSGERSTVPSVEAQR</sequence>
<evidence type="ECO:0000256" key="4">
    <source>
        <dbReference type="ARBA" id="ARBA00022989"/>
    </source>
</evidence>
<keyword evidence="8" id="KW-1185">Reference proteome</keyword>
<evidence type="ECO:0000256" key="3">
    <source>
        <dbReference type="ARBA" id="ARBA00022692"/>
    </source>
</evidence>
<protein>
    <submittedName>
        <fullName evidence="7">CidA/LrgA family protein</fullName>
    </submittedName>
</protein>
<gene>
    <name evidence="7" type="ORF">GCT13_28480</name>
</gene>
<evidence type="ECO:0000256" key="2">
    <source>
        <dbReference type="ARBA" id="ARBA00022475"/>
    </source>
</evidence>
<organism evidence="7 8">
    <name type="scientific">Paraburkholderia franconis</name>
    <dbReference type="NCBI Taxonomy" id="2654983"/>
    <lineage>
        <taxon>Bacteria</taxon>
        <taxon>Pseudomonadati</taxon>
        <taxon>Pseudomonadota</taxon>
        <taxon>Betaproteobacteria</taxon>
        <taxon>Burkholderiales</taxon>
        <taxon>Burkholderiaceae</taxon>
        <taxon>Paraburkholderia</taxon>
    </lineage>
</organism>
<dbReference type="Pfam" id="PF03788">
    <property type="entry name" value="LrgA"/>
    <property type="match status" value="1"/>
</dbReference>
<dbReference type="EMBL" id="WHNP01000032">
    <property type="protein sequence ID" value="MPW20707.1"/>
    <property type="molecule type" value="Genomic_DNA"/>
</dbReference>
<proteinExistence type="predicted"/>
<dbReference type="InterPro" id="IPR005538">
    <property type="entry name" value="LrgA/CidA"/>
</dbReference>
<dbReference type="GO" id="GO:0005886">
    <property type="term" value="C:plasma membrane"/>
    <property type="evidence" value="ECO:0007669"/>
    <property type="project" value="UniProtKB-SubCell"/>
</dbReference>
<accession>A0A7X1NEW4</accession>
<reference evidence="7 8" key="1">
    <citation type="submission" date="2019-10" db="EMBL/GenBank/DDBJ databases">
        <title>Paraburkholderia sp. isolated from nodules of Mimosa pudica from Brazilian Atlantic Forest soils.</title>
        <authorList>
            <person name="Paulitsch F."/>
            <person name="Hungria M."/>
            <person name="Dall'Agnol R."/>
        </authorList>
    </citation>
    <scope>NUCLEOTIDE SEQUENCE [LARGE SCALE GENOMIC DNA]</scope>
    <source>
        <strain evidence="7 8">CNPSo 3157</strain>
    </source>
</reference>
<dbReference type="PANTHER" id="PTHR33931">
    <property type="entry name" value="HOLIN-LIKE PROTEIN CIDA-RELATED"/>
    <property type="match status" value="1"/>
</dbReference>
<evidence type="ECO:0000313" key="7">
    <source>
        <dbReference type="EMBL" id="MPW20707.1"/>
    </source>
</evidence>
<dbReference type="AlphaFoldDB" id="A0A7X1NEW4"/>
<evidence type="ECO:0000256" key="5">
    <source>
        <dbReference type="ARBA" id="ARBA00023136"/>
    </source>
</evidence>
<keyword evidence="2" id="KW-1003">Cell membrane</keyword>
<keyword evidence="3 6" id="KW-0812">Transmembrane</keyword>
<feature type="transmembrane region" description="Helical" evidence="6">
    <location>
        <begin position="120"/>
        <end position="145"/>
    </location>
</feature>
<evidence type="ECO:0000256" key="1">
    <source>
        <dbReference type="ARBA" id="ARBA00004651"/>
    </source>
</evidence>
<keyword evidence="4 6" id="KW-1133">Transmembrane helix</keyword>
<dbReference type="PANTHER" id="PTHR33931:SF2">
    <property type="entry name" value="HOLIN-LIKE PROTEIN CIDA"/>
    <property type="match status" value="1"/>
</dbReference>
<evidence type="ECO:0000313" key="8">
    <source>
        <dbReference type="Proteomes" id="UP000484381"/>
    </source>
</evidence>
<feature type="transmembrane region" description="Helical" evidence="6">
    <location>
        <begin position="29"/>
        <end position="50"/>
    </location>
</feature>